<dbReference type="EMBL" id="QUSF01000008">
    <property type="protein sequence ID" value="RLW07245.1"/>
    <property type="molecule type" value="Genomic_DNA"/>
</dbReference>
<accession>A0A3L8ST83</accession>
<dbReference type="Proteomes" id="UP000276834">
    <property type="component" value="Unassembled WGS sequence"/>
</dbReference>
<keyword evidence="2" id="KW-1185">Reference proteome</keyword>
<protein>
    <submittedName>
        <fullName evidence="1">Uncharacterized protein</fullName>
    </submittedName>
</protein>
<organism evidence="1 2">
    <name type="scientific">Chloebia gouldiae</name>
    <name type="common">Gouldian finch</name>
    <name type="synonym">Erythrura gouldiae</name>
    <dbReference type="NCBI Taxonomy" id="44316"/>
    <lineage>
        <taxon>Eukaryota</taxon>
        <taxon>Metazoa</taxon>
        <taxon>Chordata</taxon>
        <taxon>Craniata</taxon>
        <taxon>Vertebrata</taxon>
        <taxon>Euteleostomi</taxon>
        <taxon>Archelosauria</taxon>
        <taxon>Archosauria</taxon>
        <taxon>Dinosauria</taxon>
        <taxon>Saurischia</taxon>
        <taxon>Theropoda</taxon>
        <taxon>Coelurosauria</taxon>
        <taxon>Aves</taxon>
        <taxon>Neognathae</taxon>
        <taxon>Neoaves</taxon>
        <taxon>Telluraves</taxon>
        <taxon>Australaves</taxon>
        <taxon>Passeriformes</taxon>
        <taxon>Passeroidea</taxon>
        <taxon>Passeridae</taxon>
        <taxon>Chloebia</taxon>
    </lineage>
</organism>
<evidence type="ECO:0000313" key="2">
    <source>
        <dbReference type="Proteomes" id="UP000276834"/>
    </source>
</evidence>
<reference evidence="1 2" key="1">
    <citation type="journal article" date="2018" name="Proc. R. Soc. B">
        <title>A non-coding region near Follistatin controls head colour polymorphism in the Gouldian finch.</title>
        <authorList>
            <person name="Toomey M.B."/>
            <person name="Marques C.I."/>
            <person name="Andrade P."/>
            <person name="Araujo P.M."/>
            <person name="Sabatino S."/>
            <person name="Gazda M.A."/>
            <person name="Afonso S."/>
            <person name="Lopes R.J."/>
            <person name="Corbo J.C."/>
            <person name="Carneiro M."/>
        </authorList>
    </citation>
    <scope>NUCLEOTIDE SEQUENCE [LARGE SCALE GENOMIC DNA]</scope>
    <source>
        <strain evidence="1">Red01</strain>
        <tissue evidence="1">Muscle</tissue>
    </source>
</reference>
<evidence type="ECO:0000313" key="1">
    <source>
        <dbReference type="EMBL" id="RLW07245.1"/>
    </source>
</evidence>
<name>A0A3L8ST83_CHLGU</name>
<comment type="caution">
    <text evidence="1">The sequence shown here is derived from an EMBL/GenBank/DDBJ whole genome shotgun (WGS) entry which is preliminary data.</text>
</comment>
<proteinExistence type="predicted"/>
<dbReference type="AlphaFoldDB" id="A0A3L8ST83"/>
<sequence length="120" mass="13168">MAKPAPSASEVGRRAGVSHVLLHGPTLLCCEQRVAVSLPMKVPGVTKNPLRNRVVKENSAIVCLGQTKSRFHKNIRGNPPLPLVIAASYIFYYATLKDFAMPIEIKLYAELEMLYGPYSG</sequence>
<gene>
    <name evidence="1" type="ORF">DV515_00003955</name>
</gene>